<keyword evidence="1" id="KW-0472">Membrane</keyword>
<evidence type="ECO:0000313" key="2">
    <source>
        <dbReference type="EMBL" id="KUI67473.1"/>
    </source>
</evidence>
<proteinExistence type="predicted"/>
<feature type="transmembrane region" description="Helical" evidence="1">
    <location>
        <begin position="111"/>
        <end position="129"/>
    </location>
</feature>
<dbReference type="InterPro" id="IPR024316">
    <property type="entry name" value="APQ12"/>
</dbReference>
<name>A0A194VU76_CYTMA</name>
<organism evidence="2 3">
    <name type="scientific">Cytospora mali</name>
    <name type="common">Apple Valsa canker fungus</name>
    <name type="synonym">Valsa mali</name>
    <dbReference type="NCBI Taxonomy" id="578113"/>
    <lineage>
        <taxon>Eukaryota</taxon>
        <taxon>Fungi</taxon>
        <taxon>Dikarya</taxon>
        <taxon>Ascomycota</taxon>
        <taxon>Pezizomycotina</taxon>
        <taxon>Sordariomycetes</taxon>
        <taxon>Sordariomycetidae</taxon>
        <taxon>Diaporthales</taxon>
        <taxon>Cytosporaceae</taxon>
        <taxon>Cytospora</taxon>
    </lineage>
</organism>
<feature type="transmembrane region" description="Helical" evidence="1">
    <location>
        <begin position="80"/>
        <end position="99"/>
    </location>
</feature>
<evidence type="ECO:0000256" key="1">
    <source>
        <dbReference type="SAM" id="Phobius"/>
    </source>
</evidence>
<gene>
    <name evidence="2" type="ORF">VM1G_02790</name>
</gene>
<dbReference type="AlphaFoldDB" id="A0A194VU76"/>
<accession>A0A194VU76</accession>
<sequence length="190" mass="20961">MDGGDNFVGALIQNANFVREAVFSEQTLSVLNQHVLSPSSPLQTLRRQFIDLLSTVFSIMTPVIQPLLDRLNTALTNSPDVVVLIFVVVLLFIALQILAWMRRMVAWVTGLMFKLIFWACMIGVVAVVVQRGPEQTVKDLVVVVSKVAGYGAALKDVWVSEYRRYEAQQSEGPGARAAHEYVQAGARGGR</sequence>
<dbReference type="Proteomes" id="UP000078559">
    <property type="component" value="Chromosome 3"/>
</dbReference>
<dbReference type="Pfam" id="PF12716">
    <property type="entry name" value="Apq12"/>
    <property type="match status" value="1"/>
</dbReference>
<evidence type="ECO:0000313" key="3">
    <source>
        <dbReference type="Proteomes" id="UP000078559"/>
    </source>
</evidence>
<reference evidence="2" key="1">
    <citation type="submission" date="2014-12" db="EMBL/GenBank/DDBJ databases">
        <title>Genome Sequence of Valsa Canker Pathogens Uncovers a Specific Adaption of Colonization on Woody Bark.</title>
        <authorList>
            <person name="Yin Z."/>
            <person name="Liu H."/>
            <person name="Gao X."/>
            <person name="Li Z."/>
            <person name="Song N."/>
            <person name="Ke X."/>
            <person name="Dai Q."/>
            <person name="Wu Y."/>
            <person name="Sun Y."/>
            <person name="Xu J.-R."/>
            <person name="Kang Z.K."/>
            <person name="Wang L."/>
            <person name="Huang L."/>
        </authorList>
    </citation>
    <scope>NUCLEOTIDE SEQUENCE [LARGE SCALE GENOMIC DNA]</scope>
    <source>
        <strain evidence="2">03-8</strain>
    </source>
</reference>
<keyword evidence="1" id="KW-1133">Transmembrane helix</keyword>
<keyword evidence="3" id="KW-1185">Reference proteome</keyword>
<dbReference type="OrthoDB" id="3559694at2759"/>
<dbReference type="EMBL" id="CM003100">
    <property type="protein sequence ID" value="KUI67473.1"/>
    <property type="molecule type" value="Genomic_DNA"/>
</dbReference>
<keyword evidence="1" id="KW-0812">Transmembrane</keyword>
<protein>
    <submittedName>
        <fullName evidence="2">Uncharacterized protein</fullName>
    </submittedName>
</protein>